<sequence length="51" mass="6183">MKANEKKRHIYSIRIDEKLDKEIKKLAKLEKITKTELIRKAVKEYIEKNNI</sequence>
<gene>
    <name evidence="2" type="ORF">CJ192_01870</name>
</gene>
<dbReference type="GO" id="GO:0006355">
    <property type="term" value="P:regulation of DNA-templated transcription"/>
    <property type="evidence" value="ECO:0007669"/>
    <property type="project" value="InterPro"/>
</dbReference>
<comment type="caution">
    <text evidence="2">The sequence shown here is derived from an EMBL/GenBank/DDBJ whole genome shotgun (WGS) entry which is preliminary data.</text>
</comment>
<evidence type="ECO:0000313" key="3">
    <source>
        <dbReference type="Proteomes" id="UP000235658"/>
    </source>
</evidence>
<dbReference type="Pfam" id="PF01402">
    <property type="entry name" value="RHH_1"/>
    <property type="match status" value="1"/>
</dbReference>
<dbReference type="Proteomes" id="UP000235658">
    <property type="component" value="Unassembled WGS sequence"/>
</dbReference>
<evidence type="ECO:0000313" key="2">
    <source>
        <dbReference type="EMBL" id="PMC82714.1"/>
    </source>
</evidence>
<protein>
    <submittedName>
        <fullName evidence="2">CopG family transcriptional regulator</fullName>
    </submittedName>
</protein>
<dbReference type="InterPro" id="IPR002145">
    <property type="entry name" value="CopG"/>
</dbReference>
<dbReference type="InterPro" id="IPR013321">
    <property type="entry name" value="Arc_rbn_hlx_hlx"/>
</dbReference>
<organism evidence="2 3">
    <name type="scientific">Anaerococcus hydrogenalis</name>
    <dbReference type="NCBI Taxonomy" id="33029"/>
    <lineage>
        <taxon>Bacteria</taxon>
        <taxon>Bacillati</taxon>
        <taxon>Bacillota</taxon>
        <taxon>Tissierellia</taxon>
        <taxon>Tissierellales</taxon>
        <taxon>Peptoniphilaceae</taxon>
        <taxon>Anaerococcus</taxon>
    </lineage>
</organism>
<evidence type="ECO:0000259" key="1">
    <source>
        <dbReference type="Pfam" id="PF01402"/>
    </source>
</evidence>
<dbReference type="AlphaFoldDB" id="A0A2N6ULM6"/>
<dbReference type="EMBL" id="PNHP01000001">
    <property type="protein sequence ID" value="PMC82714.1"/>
    <property type="molecule type" value="Genomic_DNA"/>
</dbReference>
<proteinExistence type="predicted"/>
<accession>A0A2N6ULM6</accession>
<reference evidence="2 3" key="1">
    <citation type="submission" date="2017-09" db="EMBL/GenBank/DDBJ databases">
        <title>Bacterial strain isolated from the female urinary microbiota.</title>
        <authorList>
            <person name="Thomas-White K."/>
            <person name="Kumar N."/>
            <person name="Forster S."/>
            <person name="Putonti C."/>
            <person name="Lawley T."/>
            <person name="Wolfe A.J."/>
        </authorList>
    </citation>
    <scope>NUCLEOTIDE SEQUENCE [LARGE SCALE GENOMIC DNA]</scope>
    <source>
        <strain evidence="2 3">UMB0204</strain>
    </source>
</reference>
<dbReference type="SUPFAM" id="SSF47598">
    <property type="entry name" value="Ribbon-helix-helix"/>
    <property type="match status" value="1"/>
</dbReference>
<name>A0A2N6ULM6_9FIRM</name>
<dbReference type="Gene3D" id="1.10.1220.10">
    <property type="entry name" value="Met repressor-like"/>
    <property type="match status" value="1"/>
</dbReference>
<dbReference type="InterPro" id="IPR010985">
    <property type="entry name" value="Ribbon_hlx_hlx"/>
</dbReference>
<feature type="domain" description="Ribbon-helix-helix protein CopG" evidence="1">
    <location>
        <begin position="12"/>
        <end position="48"/>
    </location>
</feature>